<keyword evidence="1" id="KW-0732">Signal</keyword>
<evidence type="ECO:0000313" key="2">
    <source>
        <dbReference type="EMBL" id="GIO68134.1"/>
    </source>
</evidence>
<reference evidence="2 3" key="1">
    <citation type="submission" date="2021-03" db="EMBL/GenBank/DDBJ databases">
        <title>Antimicrobial resistance genes in bacteria isolated from Japanese honey, and their potential for conferring macrolide and lincosamide resistance in the American foulbrood pathogen Paenibacillus larvae.</title>
        <authorList>
            <person name="Okamoto M."/>
            <person name="Kumagai M."/>
            <person name="Kanamori H."/>
            <person name="Takamatsu D."/>
        </authorList>
    </citation>
    <scope>NUCLEOTIDE SEQUENCE [LARGE SCALE GENOMIC DNA]</scope>
    <source>
        <strain evidence="2 3">J21TS3</strain>
    </source>
</reference>
<evidence type="ECO:0000256" key="1">
    <source>
        <dbReference type="SAM" id="SignalP"/>
    </source>
</evidence>
<dbReference type="RefSeq" id="WP_156124752.1">
    <property type="nucleotide sequence ID" value="NZ_BORW01000014.1"/>
</dbReference>
<accession>A0ABQ4LY01</accession>
<proteinExistence type="predicted"/>
<feature type="chain" id="PRO_5047282442" evidence="1">
    <location>
        <begin position="24"/>
        <end position="112"/>
    </location>
</feature>
<dbReference type="Proteomes" id="UP000680638">
    <property type="component" value="Unassembled WGS sequence"/>
</dbReference>
<gene>
    <name evidence="2" type="ORF">J21TS3_29550</name>
</gene>
<organism evidence="2 3">
    <name type="scientific">Paenibacillus cookii</name>
    <dbReference type="NCBI Taxonomy" id="157839"/>
    <lineage>
        <taxon>Bacteria</taxon>
        <taxon>Bacillati</taxon>
        <taxon>Bacillota</taxon>
        <taxon>Bacilli</taxon>
        <taxon>Bacillales</taxon>
        <taxon>Paenibacillaceae</taxon>
        <taxon>Paenibacillus</taxon>
    </lineage>
</organism>
<evidence type="ECO:0000313" key="3">
    <source>
        <dbReference type="Proteomes" id="UP000680638"/>
    </source>
</evidence>
<name>A0ABQ4LY01_9BACL</name>
<dbReference type="EMBL" id="BORW01000014">
    <property type="protein sequence ID" value="GIO68134.1"/>
    <property type="molecule type" value="Genomic_DNA"/>
</dbReference>
<comment type="caution">
    <text evidence="2">The sequence shown here is derived from an EMBL/GenBank/DDBJ whole genome shotgun (WGS) entry which is preliminary data.</text>
</comment>
<sequence length="112" mass="12055">MKKFLIASVAASLLAVAPSASFASNEIPPQIQEQSSKIALNSDQLAASLDPVYISSYKPSRGYSQSKDVPATVPYSTTINGYQYYGNLKLISTQLINGLWYGTYAGWIAVLA</sequence>
<keyword evidence="3" id="KW-1185">Reference proteome</keyword>
<protein>
    <submittedName>
        <fullName evidence="2">Uncharacterized protein</fullName>
    </submittedName>
</protein>
<feature type="signal peptide" evidence="1">
    <location>
        <begin position="1"/>
        <end position="23"/>
    </location>
</feature>